<dbReference type="STRING" id="63057.A0A2P5FQ78"/>
<keyword evidence="2" id="KW-1185">Reference proteome</keyword>
<dbReference type="InParanoid" id="A0A2P5FQ78"/>
<name>A0A2P5FQ78_TREOI</name>
<proteinExistence type="predicted"/>
<protein>
    <submittedName>
        <fullName evidence="1">Uncharacterized protein</fullName>
    </submittedName>
</protein>
<evidence type="ECO:0000313" key="2">
    <source>
        <dbReference type="Proteomes" id="UP000237000"/>
    </source>
</evidence>
<accession>A0A2P5FQ78</accession>
<evidence type="ECO:0000313" key="1">
    <source>
        <dbReference type="EMBL" id="PON99936.1"/>
    </source>
</evidence>
<comment type="caution">
    <text evidence="1">The sequence shown here is derived from an EMBL/GenBank/DDBJ whole genome shotgun (WGS) entry which is preliminary data.</text>
</comment>
<organism evidence="1 2">
    <name type="scientific">Trema orientale</name>
    <name type="common">Charcoal tree</name>
    <name type="synonym">Celtis orientalis</name>
    <dbReference type="NCBI Taxonomy" id="63057"/>
    <lineage>
        <taxon>Eukaryota</taxon>
        <taxon>Viridiplantae</taxon>
        <taxon>Streptophyta</taxon>
        <taxon>Embryophyta</taxon>
        <taxon>Tracheophyta</taxon>
        <taxon>Spermatophyta</taxon>
        <taxon>Magnoliopsida</taxon>
        <taxon>eudicotyledons</taxon>
        <taxon>Gunneridae</taxon>
        <taxon>Pentapetalae</taxon>
        <taxon>rosids</taxon>
        <taxon>fabids</taxon>
        <taxon>Rosales</taxon>
        <taxon>Cannabaceae</taxon>
        <taxon>Trema</taxon>
    </lineage>
</organism>
<sequence>MKFDYLMSPAARYHNEPEVGEALAEAFQTGLMLRERERGGVGTIVGVLDEDKLLDIDTIHMEDLVSMGLVRGIGIRILRYEIQQECGADCSPMVNSRDRKRISKFSTSSFTKEDMDLIKIVDKKL</sequence>
<dbReference type="AlphaFoldDB" id="A0A2P5FQ78"/>
<gene>
    <name evidence="1" type="ORF">TorRG33x02_043540</name>
</gene>
<dbReference type="EMBL" id="JXTC01000016">
    <property type="protein sequence ID" value="PON99936.1"/>
    <property type="molecule type" value="Genomic_DNA"/>
</dbReference>
<dbReference type="Proteomes" id="UP000237000">
    <property type="component" value="Unassembled WGS sequence"/>
</dbReference>
<reference evidence="2" key="1">
    <citation type="submission" date="2016-06" db="EMBL/GenBank/DDBJ databases">
        <title>Parallel loss of symbiosis genes in relatives of nitrogen-fixing non-legume Parasponia.</title>
        <authorList>
            <person name="Van Velzen R."/>
            <person name="Holmer R."/>
            <person name="Bu F."/>
            <person name="Rutten L."/>
            <person name="Van Zeijl A."/>
            <person name="Liu W."/>
            <person name="Santuari L."/>
            <person name="Cao Q."/>
            <person name="Sharma T."/>
            <person name="Shen D."/>
            <person name="Roswanjaya Y."/>
            <person name="Wardhani T."/>
            <person name="Kalhor M.S."/>
            <person name="Jansen J."/>
            <person name="Van den Hoogen J."/>
            <person name="Gungor B."/>
            <person name="Hartog M."/>
            <person name="Hontelez J."/>
            <person name="Verver J."/>
            <person name="Yang W.-C."/>
            <person name="Schijlen E."/>
            <person name="Repin R."/>
            <person name="Schilthuizen M."/>
            <person name="Schranz E."/>
            <person name="Heidstra R."/>
            <person name="Miyata K."/>
            <person name="Fedorova E."/>
            <person name="Kohlen W."/>
            <person name="Bisseling T."/>
            <person name="Smit S."/>
            <person name="Geurts R."/>
        </authorList>
    </citation>
    <scope>NUCLEOTIDE SEQUENCE [LARGE SCALE GENOMIC DNA]</scope>
    <source>
        <strain evidence="2">cv. RG33-2</strain>
    </source>
</reference>